<sequence length="353" mass="39679">MESDTALAVEGYLYFSIEILLIIWRICERWVTNTFRGLATDDYLMMVAALWNIIGTAASSFIVFITHGLANSGITDAERALLSPESDEFKLRVQGSKAHLVGWVSFATLLWTLKLCWLFFYKRLGYRVDRMAFKVNVGLVFCGVAYAVLICAILFGCVPLWKSWQINPDPGNFCHPASATLQVWVMVVSDVATDLYITIIPLPMIWNARITRVNKIGLLIMFCGGLATMSFSITRFVIIITNNGDEDTQLSSIWSDREAFVAVFVTNVPVLVPLLRKRFWNIRDKSIASVSASRGRDNWNRSRDETTKASRESIASTSSLPKKVLSASAESFCGSESDETYSPRRDRNMRLGM</sequence>
<dbReference type="Pfam" id="PF20684">
    <property type="entry name" value="Fung_rhodopsin"/>
    <property type="match status" value="1"/>
</dbReference>
<name>A0A8H4QCY5_9HYPO</name>
<feature type="transmembrane region" description="Helical" evidence="7">
    <location>
        <begin position="218"/>
        <end position="239"/>
    </location>
</feature>
<keyword evidence="4 7" id="KW-0472">Membrane</keyword>
<dbReference type="Proteomes" id="UP000562929">
    <property type="component" value="Unassembled WGS sequence"/>
</dbReference>
<evidence type="ECO:0000313" key="10">
    <source>
        <dbReference type="Proteomes" id="UP000562929"/>
    </source>
</evidence>
<feature type="transmembrane region" description="Helical" evidence="7">
    <location>
        <begin position="133"/>
        <end position="161"/>
    </location>
</feature>
<evidence type="ECO:0000259" key="8">
    <source>
        <dbReference type="Pfam" id="PF20684"/>
    </source>
</evidence>
<protein>
    <submittedName>
        <fullName evidence="9">Protein related to integral membrane protein PTH11</fullName>
    </submittedName>
</protein>
<feature type="transmembrane region" description="Helical" evidence="7">
    <location>
        <begin position="100"/>
        <end position="121"/>
    </location>
</feature>
<feature type="transmembrane region" description="Helical" evidence="7">
    <location>
        <begin position="43"/>
        <end position="65"/>
    </location>
</feature>
<proteinExistence type="inferred from homology"/>
<feature type="transmembrane region" description="Helical" evidence="7">
    <location>
        <begin position="181"/>
        <end position="206"/>
    </location>
</feature>
<keyword evidence="3 7" id="KW-1133">Transmembrane helix</keyword>
<evidence type="ECO:0000256" key="2">
    <source>
        <dbReference type="ARBA" id="ARBA00022692"/>
    </source>
</evidence>
<keyword evidence="10" id="KW-1185">Reference proteome</keyword>
<evidence type="ECO:0000256" key="1">
    <source>
        <dbReference type="ARBA" id="ARBA00004141"/>
    </source>
</evidence>
<organism evidence="9 10">
    <name type="scientific">Ophiocordyceps camponoti-floridani</name>
    <dbReference type="NCBI Taxonomy" id="2030778"/>
    <lineage>
        <taxon>Eukaryota</taxon>
        <taxon>Fungi</taxon>
        <taxon>Dikarya</taxon>
        <taxon>Ascomycota</taxon>
        <taxon>Pezizomycotina</taxon>
        <taxon>Sordariomycetes</taxon>
        <taxon>Hypocreomycetidae</taxon>
        <taxon>Hypocreales</taxon>
        <taxon>Ophiocordycipitaceae</taxon>
        <taxon>Ophiocordyceps</taxon>
    </lineage>
</organism>
<feature type="domain" description="Rhodopsin" evidence="8">
    <location>
        <begin position="25"/>
        <end position="277"/>
    </location>
</feature>
<feature type="compositionally biased region" description="Basic and acidic residues" evidence="6">
    <location>
        <begin position="296"/>
        <end position="311"/>
    </location>
</feature>
<evidence type="ECO:0000256" key="5">
    <source>
        <dbReference type="ARBA" id="ARBA00038359"/>
    </source>
</evidence>
<evidence type="ECO:0000256" key="4">
    <source>
        <dbReference type="ARBA" id="ARBA00023136"/>
    </source>
</evidence>
<dbReference type="GO" id="GO:0016020">
    <property type="term" value="C:membrane"/>
    <property type="evidence" value="ECO:0007669"/>
    <property type="project" value="UniProtKB-SubCell"/>
</dbReference>
<feature type="compositionally biased region" description="Basic and acidic residues" evidence="6">
    <location>
        <begin position="341"/>
        <end position="353"/>
    </location>
</feature>
<feature type="transmembrane region" description="Helical" evidence="7">
    <location>
        <begin position="12"/>
        <end position="31"/>
    </location>
</feature>
<evidence type="ECO:0000313" key="9">
    <source>
        <dbReference type="EMBL" id="KAF4595103.1"/>
    </source>
</evidence>
<dbReference type="EMBL" id="JAACLJ010000001">
    <property type="protein sequence ID" value="KAF4595103.1"/>
    <property type="molecule type" value="Genomic_DNA"/>
</dbReference>
<comment type="similarity">
    <text evidence="5">Belongs to the SAT4 family.</text>
</comment>
<comment type="caution">
    <text evidence="9">The sequence shown here is derived from an EMBL/GenBank/DDBJ whole genome shotgun (WGS) entry which is preliminary data.</text>
</comment>
<dbReference type="InterPro" id="IPR052337">
    <property type="entry name" value="SAT4-like"/>
</dbReference>
<dbReference type="OrthoDB" id="2988756at2759"/>
<feature type="region of interest" description="Disordered" evidence="6">
    <location>
        <begin position="296"/>
        <end position="353"/>
    </location>
</feature>
<dbReference type="InterPro" id="IPR049326">
    <property type="entry name" value="Rhodopsin_dom_fungi"/>
</dbReference>
<feature type="transmembrane region" description="Helical" evidence="7">
    <location>
        <begin position="259"/>
        <end position="275"/>
    </location>
</feature>
<evidence type="ECO:0000256" key="3">
    <source>
        <dbReference type="ARBA" id="ARBA00022989"/>
    </source>
</evidence>
<gene>
    <name evidence="9" type="ORF">GQ602_000716</name>
</gene>
<comment type="subcellular location">
    <subcellularLocation>
        <location evidence="1">Membrane</location>
        <topology evidence="1">Multi-pass membrane protein</topology>
    </subcellularLocation>
</comment>
<evidence type="ECO:0000256" key="7">
    <source>
        <dbReference type="SAM" id="Phobius"/>
    </source>
</evidence>
<dbReference type="PANTHER" id="PTHR33048">
    <property type="entry name" value="PTH11-LIKE INTEGRAL MEMBRANE PROTEIN (AFU_ORTHOLOGUE AFUA_5G11245)"/>
    <property type="match status" value="1"/>
</dbReference>
<dbReference type="AlphaFoldDB" id="A0A8H4QCY5"/>
<accession>A0A8H4QCY5</accession>
<evidence type="ECO:0000256" key="6">
    <source>
        <dbReference type="SAM" id="MobiDB-lite"/>
    </source>
</evidence>
<keyword evidence="2 7" id="KW-0812">Transmembrane</keyword>
<dbReference type="PANTHER" id="PTHR33048:SF2">
    <property type="entry name" value="SRPK"/>
    <property type="match status" value="1"/>
</dbReference>
<reference evidence="9 10" key="1">
    <citation type="journal article" date="2020" name="G3 (Bethesda)">
        <title>Genetic Underpinnings of Host Manipulation by Ophiocordyceps as Revealed by Comparative Transcriptomics.</title>
        <authorList>
            <person name="Will I."/>
            <person name="Das B."/>
            <person name="Trinh T."/>
            <person name="Brachmann A."/>
            <person name="Ohm R.A."/>
            <person name="de Bekker C."/>
        </authorList>
    </citation>
    <scope>NUCLEOTIDE SEQUENCE [LARGE SCALE GENOMIC DNA]</scope>
    <source>
        <strain evidence="9 10">EC05</strain>
    </source>
</reference>